<organism evidence="4">
    <name type="scientific">Naegleria gruberi</name>
    <name type="common">Amoeba</name>
    <dbReference type="NCBI Taxonomy" id="5762"/>
    <lineage>
        <taxon>Eukaryota</taxon>
        <taxon>Discoba</taxon>
        <taxon>Heterolobosea</taxon>
        <taxon>Tetramitia</taxon>
        <taxon>Eutetramitia</taxon>
        <taxon>Vahlkampfiidae</taxon>
        <taxon>Naegleria</taxon>
    </lineage>
</organism>
<keyword evidence="4" id="KW-1185">Reference proteome</keyword>
<dbReference type="KEGG" id="ngr:NAEGRDRAFT_73556"/>
<dbReference type="InParanoid" id="D2VWZ2"/>
<protein>
    <submittedName>
        <fullName evidence="3">Predicted protein</fullName>
    </submittedName>
</protein>
<evidence type="ECO:0000256" key="1">
    <source>
        <dbReference type="SAM" id="MobiDB-lite"/>
    </source>
</evidence>
<keyword evidence="2" id="KW-0732">Signal</keyword>
<name>D2VWZ2_NAEGR</name>
<gene>
    <name evidence="3" type="ORF">NAEGRDRAFT_73556</name>
</gene>
<sequence length="123" mass="13716">MTKFLILLLFISCFIIANCLVDCQLPQISIPTPQQSGDTVQQEQLPQVSIPTPQQSGDTVQQEQLPQISIPTPQQSGDTVQPPFKVFGSHHIIRPIISHFKPHHSQHHTILPHLRGSPHPSQT</sequence>
<feature type="compositionally biased region" description="Polar residues" evidence="1">
    <location>
        <begin position="31"/>
        <end position="79"/>
    </location>
</feature>
<dbReference type="Proteomes" id="UP000006671">
    <property type="component" value="Unassembled WGS sequence"/>
</dbReference>
<accession>D2VWZ2</accession>
<dbReference type="RefSeq" id="XP_002671519.1">
    <property type="nucleotide sequence ID" value="XM_002671473.1"/>
</dbReference>
<feature type="signal peptide" evidence="2">
    <location>
        <begin position="1"/>
        <end position="19"/>
    </location>
</feature>
<dbReference type="GeneID" id="8858606"/>
<feature type="region of interest" description="Disordered" evidence="1">
    <location>
        <begin position="104"/>
        <end position="123"/>
    </location>
</feature>
<reference evidence="3 4" key="1">
    <citation type="journal article" date="2010" name="Cell">
        <title>The genome of Naegleria gruberi illuminates early eukaryotic versatility.</title>
        <authorList>
            <person name="Fritz-Laylin L.K."/>
            <person name="Prochnik S.E."/>
            <person name="Ginger M.L."/>
            <person name="Dacks J.B."/>
            <person name="Carpenter M.L."/>
            <person name="Field M.C."/>
            <person name="Kuo A."/>
            <person name="Paredez A."/>
            <person name="Chapman J."/>
            <person name="Pham J."/>
            <person name="Shu S."/>
            <person name="Neupane R."/>
            <person name="Cipriano M."/>
            <person name="Mancuso J."/>
            <person name="Tu H."/>
            <person name="Salamov A."/>
            <person name="Lindquist E."/>
            <person name="Shapiro H."/>
            <person name="Lucas S."/>
            <person name="Grigoriev I.V."/>
            <person name="Cande W.Z."/>
            <person name="Fulton C."/>
            <person name="Rokhsar D.S."/>
            <person name="Dawson S.C."/>
        </authorList>
    </citation>
    <scope>NUCLEOTIDE SEQUENCE [LARGE SCALE GENOMIC DNA]</scope>
    <source>
        <strain evidence="3 4">NEG-M</strain>
    </source>
</reference>
<feature type="chain" id="PRO_5003038867" evidence="2">
    <location>
        <begin position="20"/>
        <end position="123"/>
    </location>
</feature>
<proteinExistence type="predicted"/>
<feature type="region of interest" description="Disordered" evidence="1">
    <location>
        <begin position="31"/>
        <end position="81"/>
    </location>
</feature>
<dbReference type="EMBL" id="GG738905">
    <property type="protein sequence ID" value="EFC38775.1"/>
    <property type="molecule type" value="Genomic_DNA"/>
</dbReference>
<evidence type="ECO:0000313" key="4">
    <source>
        <dbReference type="Proteomes" id="UP000006671"/>
    </source>
</evidence>
<evidence type="ECO:0000313" key="3">
    <source>
        <dbReference type="EMBL" id="EFC38775.1"/>
    </source>
</evidence>
<dbReference type="AlphaFoldDB" id="D2VWZ2"/>
<evidence type="ECO:0000256" key="2">
    <source>
        <dbReference type="SAM" id="SignalP"/>
    </source>
</evidence>
<dbReference type="VEuPathDB" id="AmoebaDB:NAEGRDRAFT_73556"/>